<feature type="region of interest" description="Disordered" evidence="1">
    <location>
        <begin position="122"/>
        <end position="196"/>
    </location>
</feature>
<feature type="region of interest" description="Disordered" evidence="1">
    <location>
        <begin position="298"/>
        <end position="322"/>
    </location>
</feature>
<proteinExistence type="predicted"/>
<feature type="region of interest" description="Disordered" evidence="1">
    <location>
        <begin position="226"/>
        <end position="285"/>
    </location>
</feature>
<feature type="compositionally biased region" description="Low complexity" evidence="1">
    <location>
        <begin position="154"/>
        <end position="167"/>
    </location>
</feature>
<feature type="compositionally biased region" description="Basic and acidic residues" evidence="1">
    <location>
        <begin position="242"/>
        <end position="279"/>
    </location>
</feature>
<accession>A0A699KL65</accession>
<dbReference type="Pfam" id="PF08284">
    <property type="entry name" value="RVP_2"/>
    <property type="match status" value="1"/>
</dbReference>
<keyword evidence="2" id="KW-0695">RNA-directed DNA polymerase</keyword>
<dbReference type="InterPro" id="IPR021109">
    <property type="entry name" value="Peptidase_aspartic_dom_sf"/>
</dbReference>
<evidence type="ECO:0000256" key="1">
    <source>
        <dbReference type="SAM" id="MobiDB-lite"/>
    </source>
</evidence>
<sequence length="560" mass="62976">MAASAIIVSSDSFEESVGTPSSRVILFGNIPTVIPSTSVIALMTSAIAPVISSVTPLVEMTLVTSLTRLCRLVPYLDFDSDSPDEMDSPKTLMLLPLLVRGAGYTDSTREAILLGRTYHTRPHGPRRVMTARKRVGPLPAWRHVSPRSSDHRPSSSSLPTDSSPVHSLGLDAPDQAHYGSSTRGVSPRLGYPPRCRSPTDYVPSSLVTRSLAPTCANLLPPRKRFRDSYSSETSMEEDTEIDTTKTEDDRELDIVDRDDARNHIEIDPRDVRDDTKEYEADTSAGDMVEVGIDPMSAPVADEESEEPAGEDSSNSSGTRDGIVRSFEDMPINLDDVVRDFYHHMSEVRIDRIVRIGTVQRRLEADQLIASRERTRIPKRIESLRSENLKVRALLCIERDRMDSLRLHMSRSQEKFRIKYFYIVFRGCTLGLLGHPFNIDLMPTDLDSFEVIIGMDWLAKNHVMIVCDEKIVRIPYENEILIIQGDKSDKGKKSTLSIISCLKTQKYMEKGLQVFLAQVTKKEIEDKSKEKQLEDVPTVWDFPEVFPKDLPGLPPTRQVKF</sequence>
<keyword evidence="2" id="KW-0548">Nucleotidyltransferase</keyword>
<name>A0A699KL65_TANCI</name>
<feature type="compositionally biased region" description="Acidic residues" evidence="1">
    <location>
        <begin position="300"/>
        <end position="309"/>
    </location>
</feature>
<dbReference type="GO" id="GO:0003964">
    <property type="term" value="F:RNA-directed DNA polymerase activity"/>
    <property type="evidence" value="ECO:0007669"/>
    <property type="project" value="UniProtKB-KW"/>
</dbReference>
<keyword evidence="2" id="KW-0808">Transferase</keyword>
<organism evidence="2">
    <name type="scientific">Tanacetum cinerariifolium</name>
    <name type="common">Dalmatian daisy</name>
    <name type="synonym">Chrysanthemum cinerariifolium</name>
    <dbReference type="NCBI Taxonomy" id="118510"/>
    <lineage>
        <taxon>Eukaryota</taxon>
        <taxon>Viridiplantae</taxon>
        <taxon>Streptophyta</taxon>
        <taxon>Embryophyta</taxon>
        <taxon>Tracheophyta</taxon>
        <taxon>Spermatophyta</taxon>
        <taxon>Magnoliopsida</taxon>
        <taxon>eudicotyledons</taxon>
        <taxon>Gunneridae</taxon>
        <taxon>Pentapetalae</taxon>
        <taxon>asterids</taxon>
        <taxon>campanulids</taxon>
        <taxon>Asterales</taxon>
        <taxon>Asteraceae</taxon>
        <taxon>Asteroideae</taxon>
        <taxon>Anthemideae</taxon>
        <taxon>Anthemidinae</taxon>
        <taxon>Tanacetum</taxon>
    </lineage>
</organism>
<reference evidence="2" key="1">
    <citation type="journal article" date="2019" name="Sci. Rep.">
        <title>Draft genome of Tanacetum cinerariifolium, the natural source of mosquito coil.</title>
        <authorList>
            <person name="Yamashiro T."/>
            <person name="Shiraishi A."/>
            <person name="Satake H."/>
            <person name="Nakayama K."/>
        </authorList>
    </citation>
    <scope>NUCLEOTIDE SEQUENCE</scope>
</reference>
<gene>
    <name evidence="2" type="ORF">Tci_672182</name>
</gene>
<evidence type="ECO:0000313" key="2">
    <source>
        <dbReference type="EMBL" id="GFB00211.1"/>
    </source>
</evidence>
<dbReference type="EMBL" id="BKCJ010531134">
    <property type="protein sequence ID" value="GFB00211.1"/>
    <property type="molecule type" value="Genomic_DNA"/>
</dbReference>
<protein>
    <submittedName>
        <fullName evidence="2">Reverse transcriptase domain-containing protein</fullName>
    </submittedName>
</protein>
<feature type="compositionally biased region" description="Basic residues" evidence="1">
    <location>
        <begin position="122"/>
        <end position="135"/>
    </location>
</feature>
<comment type="caution">
    <text evidence="2">The sequence shown here is derived from an EMBL/GenBank/DDBJ whole genome shotgun (WGS) entry which is preliminary data.</text>
</comment>
<dbReference type="Gene3D" id="2.40.70.10">
    <property type="entry name" value="Acid Proteases"/>
    <property type="match status" value="1"/>
</dbReference>
<dbReference type="AlphaFoldDB" id="A0A699KL65"/>